<dbReference type="Proteomes" id="UP001138540">
    <property type="component" value="Unassembled WGS sequence"/>
</dbReference>
<organism evidence="3 4">
    <name type="scientific">Sphingobium lignivorans</name>
    <dbReference type="NCBI Taxonomy" id="2735886"/>
    <lineage>
        <taxon>Bacteria</taxon>
        <taxon>Pseudomonadati</taxon>
        <taxon>Pseudomonadota</taxon>
        <taxon>Alphaproteobacteria</taxon>
        <taxon>Sphingomonadales</taxon>
        <taxon>Sphingomonadaceae</taxon>
        <taxon>Sphingobium</taxon>
    </lineage>
</organism>
<reference evidence="3 4" key="1">
    <citation type="submission" date="2020-08" db="EMBL/GenBank/DDBJ databases">
        <title>Exploring microbial biodiversity for novel pathways involved in the catabolism of aromatic compounds derived from lignin.</title>
        <authorList>
            <person name="Elkins J."/>
        </authorList>
    </citation>
    <scope>NUCLEOTIDE SEQUENCE [LARGE SCALE GENOMIC DNA]</scope>
    <source>
        <strain evidence="3 4">B1D3A</strain>
    </source>
</reference>
<dbReference type="RefSeq" id="WP_184155257.1">
    <property type="nucleotide sequence ID" value="NZ_JACHKA010000001.1"/>
</dbReference>
<name>A0ABR6NKM8_9SPHN</name>
<dbReference type="InterPro" id="IPR050902">
    <property type="entry name" value="ABC_Transporter_SBP"/>
</dbReference>
<dbReference type="EMBL" id="JACHKA010000001">
    <property type="protein sequence ID" value="MBB5987053.1"/>
    <property type="molecule type" value="Genomic_DNA"/>
</dbReference>
<feature type="domain" description="Fe/B12 periplasmic-binding" evidence="2">
    <location>
        <begin position="34"/>
        <end position="278"/>
    </location>
</feature>
<dbReference type="PANTHER" id="PTHR30535">
    <property type="entry name" value="VITAMIN B12-BINDING PROTEIN"/>
    <property type="match status" value="1"/>
</dbReference>
<dbReference type="PROSITE" id="PS50983">
    <property type="entry name" value="FE_B12_PBP"/>
    <property type="match status" value="1"/>
</dbReference>
<evidence type="ECO:0000313" key="3">
    <source>
        <dbReference type="EMBL" id="MBB5987053.1"/>
    </source>
</evidence>
<keyword evidence="4" id="KW-1185">Reference proteome</keyword>
<proteinExistence type="predicted"/>
<evidence type="ECO:0000256" key="1">
    <source>
        <dbReference type="SAM" id="SignalP"/>
    </source>
</evidence>
<comment type="caution">
    <text evidence="3">The sequence shown here is derived from an EMBL/GenBank/DDBJ whole genome shotgun (WGS) entry which is preliminary data.</text>
</comment>
<dbReference type="Pfam" id="PF01497">
    <property type="entry name" value="Peripla_BP_2"/>
    <property type="match status" value="1"/>
</dbReference>
<feature type="signal peptide" evidence="1">
    <location>
        <begin position="1"/>
        <end position="20"/>
    </location>
</feature>
<feature type="chain" id="PRO_5046973288" evidence="1">
    <location>
        <begin position="21"/>
        <end position="278"/>
    </location>
</feature>
<protein>
    <submittedName>
        <fullName evidence="3">Iron complex transport system substrate-binding protein</fullName>
    </submittedName>
</protein>
<dbReference type="PANTHER" id="PTHR30535:SF4">
    <property type="entry name" value="HEMIN-BINDING PERIPLASMIC PROTEIN HMUT"/>
    <property type="match status" value="1"/>
</dbReference>
<sequence length="278" mass="28607">MRLGGLALLLALAGCGVAQRGPVPPADHAGAPPRVMSLNPCIDAILLAVADPGQILSISHYSHDPRATSAPLDVARRFPANGGTAEEVIAAGPDLVLLGSHVAPATQRAIADAGVRVETVGVPATIEESRAQVLQVARAIGHEARGRRLLDRIDTALAAARPAPGRSPVPALIRLGGGLVPGQGTLADELLARTGFRNMSHDYGLAMWDMLPLEPLIARPPHLLLTDGAGPGTREAMLARVPGLRVADFPSRLLQCAGPNLIEAAGTLATIRRGATGA</sequence>
<dbReference type="PROSITE" id="PS51257">
    <property type="entry name" value="PROKAR_LIPOPROTEIN"/>
    <property type="match status" value="1"/>
</dbReference>
<dbReference type="Gene3D" id="3.40.50.1980">
    <property type="entry name" value="Nitrogenase molybdenum iron protein domain"/>
    <property type="match status" value="2"/>
</dbReference>
<dbReference type="InterPro" id="IPR002491">
    <property type="entry name" value="ABC_transptr_periplasmic_BD"/>
</dbReference>
<gene>
    <name evidence="3" type="ORF">HNP60_003027</name>
</gene>
<keyword evidence="1" id="KW-0732">Signal</keyword>
<evidence type="ECO:0000313" key="4">
    <source>
        <dbReference type="Proteomes" id="UP001138540"/>
    </source>
</evidence>
<evidence type="ECO:0000259" key="2">
    <source>
        <dbReference type="PROSITE" id="PS50983"/>
    </source>
</evidence>
<dbReference type="SUPFAM" id="SSF53807">
    <property type="entry name" value="Helical backbone' metal receptor"/>
    <property type="match status" value="1"/>
</dbReference>
<accession>A0ABR6NKM8</accession>